<evidence type="ECO:0000256" key="1">
    <source>
        <dbReference type="ARBA" id="ARBA00000822"/>
    </source>
</evidence>
<comment type="caution">
    <text evidence="12">The sequence shown here is derived from an EMBL/GenBank/DDBJ whole genome shotgun (WGS) entry which is preliminary data.</text>
</comment>
<dbReference type="GO" id="GO:0008061">
    <property type="term" value="F:chitin binding"/>
    <property type="evidence" value="ECO:0007669"/>
    <property type="project" value="InterPro"/>
</dbReference>
<evidence type="ECO:0000313" key="12">
    <source>
        <dbReference type="EMBL" id="KAG5645943.1"/>
    </source>
</evidence>
<dbReference type="EMBL" id="JABCKV010000029">
    <property type="protein sequence ID" value="KAG5645943.1"/>
    <property type="molecule type" value="Genomic_DNA"/>
</dbReference>
<keyword evidence="2 7" id="KW-0378">Hydrolase</keyword>
<dbReference type="PROSITE" id="PS01095">
    <property type="entry name" value="GH18_1"/>
    <property type="match status" value="1"/>
</dbReference>
<dbReference type="GO" id="GO:0006032">
    <property type="term" value="P:chitin catabolic process"/>
    <property type="evidence" value="ECO:0007669"/>
    <property type="project" value="UniProtKB-KW"/>
</dbReference>
<dbReference type="Gene3D" id="3.20.20.80">
    <property type="entry name" value="Glycosidases"/>
    <property type="match status" value="2"/>
</dbReference>
<dbReference type="InterPro" id="IPR001223">
    <property type="entry name" value="Glyco_hydro18_cat"/>
</dbReference>
<evidence type="ECO:0000259" key="11">
    <source>
        <dbReference type="PROSITE" id="PS51910"/>
    </source>
</evidence>
<feature type="compositionally biased region" description="Low complexity" evidence="9">
    <location>
        <begin position="473"/>
        <end position="486"/>
    </location>
</feature>
<reference evidence="12" key="2">
    <citation type="submission" date="2021-10" db="EMBL/GenBank/DDBJ databases">
        <title>Phylogenomics reveals ancestral predisposition of the termite-cultivated fungus Termitomyces towards a domesticated lifestyle.</title>
        <authorList>
            <person name="Auxier B."/>
            <person name="Grum-Grzhimaylo A."/>
            <person name="Cardenas M.E."/>
            <person name="Lodge J.D."/>
            <person name="Laessoe T."/>
            <person name="Pedersen O."/>
            <person name="Smith M.E."/>
            <person name="Kuyper T.W."/>
            <person name="Franco-Molano E.A."/>
            <person name="Baroni T.J."/>
            <person name="Aanen D.K."/>
        </authorList>
    </citation>
    <scope>NUCLEOTIDE SEQUENCE</scope>
    <source>
        <strain evidence="12">AP01</strain>
        <tissue evidence="12">Mycelium</tissue>
    </source>
</reference>
<feature type="signal peptide" evidence="10">
    <location>
        <begin position="1"/>
        <end position="26"/>
    </location>
</feature>
<dbReference type="SUPFAM" id="SSF51445">
    <property type="entry name" value="(Trans)glycosidases"/>
    <property type="match status" value="1"/>
</dbReference>
<keyword evidence="6" id="KW-0624">Polysaccharide degradation</keyword>
<comment type="similarity">
    <text evidence="8">Belongs to the glycosyl hydrolase 18 family.</text>
</comment>
<sequence>MAPQSPFGRLLLLATMAFMAVAAVYGTQVMHRPDNYKAPPRTFPQEANPKTDIIHKRAGGKVSFGYFTNWGIYGANFHILYSFADTNPTTGNIALTDSYADQEKHFPGDSWSETGNNLYGNLKQLYLLKLKRRNLKVLLSIGGWTYSQSGHFNFVTNPSARTTFINDAVKIVEDYGFDGIDIDFEFPASDAQGQGLADLFTALRTAFNQLASRKGDNVPYQLTAAVSAGQPNYQYYKVSQMNAALDYWHLMAYDYAGSWLTYADNQANVYGGSRTGYSTDSALKWYLSKGATASKITIGIPLYGRAFENTNGIGQPYNGVGSLFSRINNLLSSFSQDRPWNHRSWHLLLQDSSLYEFTLSTSTMIVLTCGKVAGATVYENTTDVSSYSYDAGKRELVSYDTTNIVRIKSQYINNNGLAGAMFWELSTDKVGAQSLVGTSVGVLGGLDQTQNHIKYPSSKWDNLRNNFNGGSGTTSAPPTNPTSPGGTCNGVGAWSAGAIYVGGQQATYGKFLPQVFLEGIR</sequence>
<evidence type="ECO:0000256" key="9">
    <source>
        <dbReference type="SAM" id="MobiDB-lite"/>
    </source>
</evidence>
<dbReference type="OrthoDB" id="76388at2759"/>
<evidence type="ECO:0000256" key="7">
    <source>
        <dbReference type="RuleBase" id="RU000489"/>
    </source>
</evidence>
<keyword evidence="4" id="KW-0119">Carbohydrate metabolism</keyword>
<dbReference type="GO" id="GO:0008843">
    <property type="term" value="F:endochitinase activity"/>
    <property type="evidence" value="ECO:0007669"/>
    <property type="project" value="UniProtKB-EC"/>
</dbReference>
<proteinExistence type="inferred from homology"/>
<dbReference type="InterPro" id="IPR001579">
    <property type="entry name" value="Glyco_hydro_18_chit_AS"/>
</dbReference>
<dbReference type="GO" id="GO:0005576">
    <property type="term" value="C:extracellular region"/>
    <property type="evidence" value="ECO:0007669"/>
    <property type="project" value="TreeGrafter"/>
</dbReference>
<feature type="region of interest" description="Disordered" evidence="9">
    <location>
        <begin position="466"/>
        <end position="486"/>
    </location>
</feature>
<keyword evidence="13" id="KW-1185">Reference proteome</keyword>
<evidence type="ECO:0000256" key="8">
    <source>
        <dbReference type="RuleBase" id="RU004453"/>
    </source>
</evidence>
<dbReference type="AlphaFoldDB" id="A0A9P7KCV0"/>
<evidence type="ECO:0000256" key="5">
    <source>
        <dbReference type="ARBA" id="ARBA00023295"/>
    </source>
</evidence>
<dbReference type="InterPro" id="IPR017853">
    <property type="entry name" value="GH"/>
</dbReference>
<name>A0A9P7KCV0_9AGAR</name>
<dbReference type="PROSITE" id="PS51910">
    <property type="entry name" value="GH18_2"/>
    <property type="match status" value="1"/>
</dbReference>
<dbReference type="Pfam" id="PF00704">
    <property type="entry name" value="Glyco_hydro_18"/>
    <property type="match status" value="1"/>
</dbReference>
<organism evidence="12 13">
    <name type="scientific">Asterophora parasitica</name>
    <dbReference type="NCBI Taxonomy" id="117018"/>
    <lineage>
        <taxon>Eukaryota</taxon>
        <taxon>Fungi</taxon>
        <taxon>Dikarya</taxon>
        <taxon>Basidiomycota</taxon>
        <taxon>Agaricomycotina</taxon>
        <taxon>Agaricomycetes</taxon>
        <taxon>Agaricomycetidae</taxon>
        <taxon>Agaricales</taxon>
        <taxon>Tricholomatineae</taxon>
        <taxon>Lyophyllaceae</taxon>
        <taxon>Asterophora</taxon>
    </lineage>
</organism>
<dbReference type="Proteomes" id="UP000775547">
    <property type="component" value="Unassembled WGS sequence"/>
</dbReference>
<gene>
    <name evidence="12" type="ORF">DXG03_004733</name>
</gene>
<dbReference type="InterPro" id="IPR011583">
    <property type="entry name" value="Chitinase_II/V-like_cat"/>
</dbReference>
<accession>A0A9P7KCV0</accession>
<protein>
    <recommendedName>
        <fullName evidence="11">GH18 domain-containing protein</fullName>
    </recommendedName>
</protein>
<keyword evidence="3" id="KW-0146">Chitin degradation</keyword>
<dbReference type="InterPro" id="IPR050314">
    <property type="entry name" value="Glycosyl_Hydrlase_18"/>
</dbReference>
<keyword evidence="5 7" id="KW-0326">Glycosidase</keyword>
<comment type="catalytic activity">
    <reaction evidence="1">
        <text>Random endo-hydrolysis of N-acetyl-beta-D-glucosaminide (1-&gt;4)-beta-linkages in chitin and chitodextrins.</text>
        <dbReference type="EC" id="3.2.1.14"/>
    </reaction>
</comment>
<reference evidence="12" key="1">
    <citation type="submission" date="2020-07" db="EMBL/GenBank/DDBJ databases">
        <authorList>
            <person name="Nieuwenhuis M."/>
            <person name="Van De Peppel L.J.J."/>
        </authorList>
    </citation>
    <scope>NUCLEOTIDE SEQUENCE</scope>
    <source>
        <strain evidence="12">AP01</strain>
        <tissue evidence="12">Mycelium</tissue>
    </source>
</reference>
<feature type="domain" description="GH18" evidence="11">
    <location>
        <begin position="61"/>
        <end position="446"/>
    </location>
</feature>
<dbReference type="SMART" id="SM00636">
    <property type="entry name" value="Glyco_18"/>
    <property type="match status" value="1"/>
</dbReference>
<dbReference type="GO" id="GO:0000272">
    <property type="term" value="P:polysaccharide catabolic process"/>
    <property type="evidence" value="ECO:0007669"/>
    <property type="project" value="UniProtKB-KW"/>
</dbReference>
<feature type="chain" id="PRO_5040270330" description="GH18 domain-containing protein" evidence="10">
    <location>
        <begin position="27"/>
        <end position="521"/>
    </location>
</feature>
<evidence type="ECO:0000256" key="4">
    <source>
        <dbReference type="ARBA" id="ARBA00023277"/>
    </source>
</evidence>
<keyword evidence="10" id="KW-0732">Signal</keyword>
<dbReference type="PANTHER" id="PTHR11177">
    <property type="entry name" value="CHITINASE"/>
    <property type="match status" value="1"/>
</dbReference>
<dbReference type="PANTHER" id="PTHR11177:SF317">
    <property type="entry name" value="CHITINASE 12-RELATED"/>
    <property type="match status" value="1"/>
</dbReference>
<evidence type="ECO:0000256" key="6">
    <source>
        <dbReference type="ARBA" id="ARBA00023326"/>
    </source>
</evidence>
<evidence type="ECO:0000256" key="2">
    <source>
        <dbReference type="ARBA" id="ARBA00022801"/>
    </source>
</evidence>
<evidence type="ECO:0000256" key="10">
    <source>
        <dbReference type="SAM" id="SignalP"/>
    </source>
</evidence>
<evidence type="ECO:0000256" key="3">
    <source>
        <dbReference type="ARBA" id="ARBA00023024"/>
    </source>
</evidence>
<evidence type="ECO:0000313" key="13">
    <source>
        <dbReference type="Proteomes" id="UP000775547"/>
    </source>
</evidence>